<keyword evidence="2" id="KW-1185">Reference proteome</keyword>
<accession>A0AAD7YID9</accession>
<dbReference type="EMBL" id="JARGEI010000017">
    <property type="protein sequence ID" value="KAJ8716656.1"/>
    <property type="molecule type" value="Genomic_DNA"/>
</dbReference>
<dbReference type="Proteomes" id="UP001231518">
    <property type="component" value="Chromosome 14"/>
</dbReference>
<name>A0AAD7YID9_MYTSE</name>
<organism evidence="1 2">
    <name type="scientific">Mythimna separata</name>
    <name type="common">Oriental armyworm</name>
    <name type="synonym">Pseudaletia separata</name>
    <dbReference type="NCBI Taxonomy" id="271217"/>
    <lineage>
        <taxon>Eukaryota</taxon>
        <taxon>Metazoa</taxon>
        <taxon>Ecdysozoa</taxon>
        <taxon>Arthropoda</taxon>
        <taxon>Hexapoda</taxon>
        <taxon>Insecta</taxon>
        <taxon>Pterygota</taxon>
        <taxon>Neoptera</taxon>
        <taxon>Endopterygota</taxon>
        <taxon>Lepidoptera</taxon>
        <taxon>Glossata</taxon>
        <taxon>Ditrysia</taxon>
        <taxon>Noctuoidea</taxon>
        <taxon>Noctuidae</taxon>
        <taxon>Noctuinae</taxon>
        <taxon>Hadenini</taxon>
        <taxon>Mythimna</taxon>
    </lineage>
</organism>
<gene>
    <name evidence="1" type="ORF">PYW07_003283</name>
</gene>
<evidence type="ECO:0000313" key="2">
    <source>
        <dbReference type="Proteomes" id="UP001231518"/>
    </source>
</evidence>
<sequence length="203" mass="22829">MWQISSPFCAEPEELRLLKERLARVNCKCSLCHNCEPSLRQLYDPSFESITYTKEIETQCEPIQNVQAEDVSKYSHCPSCCVTMNLLRSQGVAVKVLKDEESETLASMFSSDKATYKGHASQMSVTVLKRANIPLSENSSVTCAPTTTSSETTIRNTKNNSLRKRCLDKVTFSVPYEYPAKPHDAQNCVCLEDFIATIRPPMD</sequence>
<protein>
    <submittedName>
        <fullName evidence="1">Uncharacterized protein</fullName>
    </submittedName>
</protein>
<comment type="caution">
    <text evidence="1">The sequence shown here is derived from an EMBL/GenBank/DDBJ whole genome shotgun (WGS) entry which is preliminary data.</text>
</comment>
<evidence type="ECO:0000313" key="1">
    <source>
        <dbReference type="EMBL" id="KAJ8716656.1"/>
    </source>
</evidence>
<proteinExistence type="predicted"/>
<reference evidence="1" key="1">
    <citation type="submission" date="2023-03" db="EMBL/GenBank/DDBJ databases">
        <title>Chromosome-level genomes of two armyworms, Mythimna separata and Mythimna loreyi, provide insights into the biosynthesis and reception of sex pheromones.</title>
        <authorList>
            <person name="Zhao H."/>
        </authorList>
    </citation>
    <scope>NUCLEOTIDE SEQUENCE</scope>
    <source>
        <strain evidence="1">BeijingLab</strain>
        <tissue evidence="1">Pupa</tissue>
    </source>
</reference>
<dbReference type="AlphaFoldDB" id="A0AAD7YID9"/>